<reference evidence="1" key="2">
    <citation type="journal article" date="2015" name="Fish Shellfish Immunol.">
        <title>Early steps in the European eel (Anguilla anguilla)-Vibrio vulnificus interaction in the gills: Role of the RtxA13 toxin.</title>
        <authorList>
            <person name="Callol A."/>
            <person name="Pajuelo D."/>
            <person name="Ebbesson L."/>
            <person name="Teles M."/>
            <person name="MacKenzie S."/>
            <person name="Amaro C."/>
        </authorList>
    </citation>
    <scope>NUCLEOTIDE SEQUENCE</scope>
</reference>
<accession>A0A0E9TA40</accession>
<name>A0A0E9TA40_ANGAN</name>
<sequence>MNPPSLPSIPMGRGPFFKAFQFWQSVRLHRALGAVLQQKE</sequence>
<organism evidence="1">
    <name type="scientific">Anguilla anguilla</name>
    <name type="common">European freshwater eel</name>
    <name type="synonym">Muraena anguilla</name>
    <dbReference type="NCBI Taxonomy" id="7936"/>
    <lineage>
        <taxon>Eukaryota</taxon>
        <taxon>Metazoa</taxon>
        <taxon>Chordata</taxon>
        <taxon>Craniata</taxon>
        <taxon>Vertebrata</taxon>
        <taxon>Euteleostomi</taxon>
        <taxon>Actinopterygii</taxon>
        <taxon>Neopterygii</taxon>
        <taxon>Teleostei</taxon>
        <taxon>Anguilliformes</taxon>
        <taxon>Anguillidae</taxon>
        <taxon>Anguilla</taxon>
    </lineage>
</organism>
<evidence type="ECO:0000313" key="1">
    <source>
        <dbReference type="EMBL" id="JAH49735.1"/>
    </source>
</evidence>
<protein>
    <submittedName>
        <fullName evidence="1">Uncharacterized protein</fullName>
    </submittedName>
</protein>
<dbReference type="EMBL" id="GBXM01058842">
    <property type="protein sequence ID" value="JAH49735.1"/>
    <property type="molecule type" value="Transcribed_RNA"/>
</dbReference>
<reference evidence="1" key="1">
    <citation type="submission" date="2014-11" db="EMBL/GenBank/DDBJ databases">
        <authorList>
            <person name="Amaro Gonzalez C."/>
        </authorList>
    </citation>
    <scope>NUCLEOTIDE SEQUENCE</scope>
</reference>
<proteinExistence type="predicted"/>
<dbReference type="AlphaFoldDB" id="A0A0E9TA40"/>